<dbReference type="GO" id="GO:0003677">
    <property type="term" value="F:DNA binding"/>
    <property type="evidence" value="ECO:0007669"/>
    <property type="project" value="UniProtKB-KW"/>
</dbReference>
<dbReference type="OrthoDB" id="2143914at2759"/>
<dbReference type="SMART" id="SM00717">
    <property type="entry name" value="SANT"/>
    <property type="match status" value="2"/>
</dbReference>
<gene>
    <name evidence="2" type="ORF">SS50377_12909</name>
    <name evidence="3" type="ORF">SS50377_28701</name>
</gene>
<feature type="domain" description="Myb-like" evidence="1">
    <location>
        <begin position="67"/>
        <end position="110"/>
    </location>
</feature>
<evidence type="ECO:0000259" key="1">
    <source>
        <dbReference type="PROSITE" id="PS50090"/>
    </source>
</evidence>
<dbReference type="AlphaFoldDB" id="V6M1H9"/>
<dbReference type="SUPFAM" id="SSF46689">
    <property type="entry name" value="Homeodomain-like"/>
    <property type="match status" value="1"/>
</dbReference>
<keyword evidence="4" id="KW-1185">Reference proteome</keyword>
<dbReference type="Proteomes" id="UP000018208">
    <property type="component" value="Unassembled WGS sequence"/>
</dbReference>
<dbReference type="EMBL" id="KI546051">
    <property type="protein sequence ID" value="EST47044.1"/>
    <property type="molecule type" value="Genomic_DNA"/>
</dbReference>
<proteinExistence type="predicted"/>
<dbReference type="InterPro" id="IPR009057">
    <property type="entry name" value="Homeodomain-like_sf"/>
</dbReference>
<sequence>MEVTLKQNQLNKLIHVVQKLRNSPGGINWDKVVAQFPTYSRQYIQNKYYGYVRRNKCNEPELAHNHKWTDDEKNQLINAVQLYGTQWIKVQKILPNFTLSQLKNKYSQLDQRLKPQTQQRTDLSELFPVYDRLDSEFSLIGNIFID</sequence>
<reference evidence="2 3" key="1">
    <citation type="journal article" date="2014" name="PLoS Genet.">
        <title>The Genome of Spironucleus salmonicida Highlights a Fish Pathogen Adapted to Fluctuating Environments.</title>
        <authorList>
            <person name="Xu F."/>
            <person name="Jerlstrom-Hultqvist J."/>
            <person name="Einarsson E."/>
            <person name="Astvaldsson A."/>
            <person name="Svard S.G."/>
            <person name="Andersson J.O."/>
        </authorList>
    </citation>
    <scope>NUCLEOTIDE SEQUENCE</scope>
    <source>
        <strain evidence="3">ATCC 50377</strain>
    </source>
</reference>
<dbReference type="EMBL" id="AUWU02000009">
    <property type="protein sequence ID" value="KAH0569742.1"/>
    <property type="molecule type" value="Genomic_DNA"/>
</dbReference>
<dbReference type="PROSITE" id="PS50090">
    <property type="entry name" value="MYB_LIKE"/>
    <property type="match status" value="1"/>
</dbReference>
<dbReference type="InterPro" id="IPR001005">
    <property type="entry name" value="SANT/Myb"/>
</dbReference>
<evidence type="ECO:0000313" key="3">
    <source>
        <dbReference type="EMBL" id="KAH0569742.1"/>
    </source>
</evidence>
<organism evidence="2">
    <name type="scientific">Spironucleus salmonicida</name>
    <dbReference type="NCBI Taxonomy" id="348837"/>
    <lineage>
        <taxon>Eukaryota</taxon>
        <taxon>Metamonada</taxon>
        <taxon>Diplomonadida</taxon>
        <taxon>Hexamitidae</taxon>
        <taxon>Hexamitinae</taxon>
        <taxon>Spironucleus</taxon>
    </lineage>
</organism>
<reference evidence="3" key="2">
    <citation type="submission" date="2020-12" db="EMBL/GenBank/DDBJ databases">
        <title>New Spironucleus salmonicida genome in near-complete chromosomes.</title>
        <authorList>
            <person name="Xu F."/>
            <person name="Kurt Z."/>
            <person name="Jimenez-Gonzalez A."/>
            <person name="Astvaldsson A."/>
            <person name="Andersson J.O."/>
            <person name="Svard S.G."/>
        </authorList>
    </citation>
    <scope>NUCLEOTIDE SEQUENCE</scope>
    <source>
        <strain evidence="3">ATCC 50377</strain>
    </source>
</reference>
<keyword evidence="2" id="KW-0238">DNA-binding</keyword>
<protein>
    <submittedName>
        <fullName evidence="2">Myb-like DNA-binding domain-containing protein</fullName>
    </submittedName>
</protein>
<evidence type="ECO:0000313" key="4">
    <source>
        <dbReference type="Proteomes" id="UP000018208"/>
    </source>
</evidence>
<dbReference type="VEuPathDB" id="GiardiaDB:SS50377_28701"/>
<accession>V6M1H9</accession>
<dbReference type="Gene3D" id="1.10.10.60">
    <property type="entry name" value="Homeodomain-like"/>
    <property type="match status" value="1"/>
</dbReference>
<dbReference type="Pfam" id="PF00249">
    <property type="entry name" value="Myb_DNA-binding"/>
    <property type="match status" value="1"/>
</dbReference>
<dbReference type="CDD" id="cd00167">
    <property type="entry name" value="SANT"/>
    <property type="match status" value="1"/>
</dbReference>
<evidence type="ECO:0000313" key="2">
    <source>
        <dbReference type="EMBL" id="EST47044.1"/>
    </source>
</evidence>
<name>V6M1H9_9EUKA</name>